<gene>
    <name evidence="1" type="ORF">BsIDN1_18620</name>
</gene>
<proteinExistence type="predicted"/>
<sequence>MTPEVSNHYFQAIPKIARAIKQEFEPIGLNLLNNNGEKSRTIGIPLPYAHHSALRKR</sequence>
<dbReference type="AlphaFoldDB" id="A0A5S9M7V4"/>
<protein>
    <submittedName>
        <fullName evidence="1">Uncharacterized protein</fullName>
    </submittedName>
</protein>
<evidence type="ECO:0000313" key="2">
    <source>
        <dbReference type="Proteomes" id="UP000464658"/>
    </source>
</evidence>
<organism evidence="1 2">
    <name type="scientific">Bacillus safensis</name>
    <dbReference type="NCBI Taxonomy" id="561879"/>
    <lineage>
        <taxon>Bacteria</taxon>
        <taxon>Bacillati</taxon>
        <taxon>Bacillota</taxon>
        <taxon>Bacilli</taxon>
        <taxon>Bacillales</taxon>
        <taxon>Bacillaceae</taxon>
        <taxon>Bacillus</taxon>
    </lineage>
</organism>
<reference evidence="1 2" key="1">
    <citation type="submission" date="2019-12" db="EMBL/GenBank/DDBJ databases">
        <title>Full genome sequence of a Bacillus safensis strain isolated from commercially available natto in Indonesia.</title>
        <authorList>
            <person name="Yoshida M."/>
            <person name="Uomi M."/>
            <person name="Waturangi D."/>
            <person name="Ekaputri J.J."/>
            <person name="Setiamarga D.H.E."/>
        </authorList>
    </citation>
    <scope>NUCLEOTIDE SEQUENCE [LARGE SCALE GENOMIC DNA]</scope>
    <source>
        <strain evidence="1 2">IDN1</strain>
    </source>
</reference>
<dbReference type="Proteomes" id="UP000464658">
    <property type="component" value="Chromosome"/>
</dbReference>
<evidence type="ECO:0000313" key="1">
    <source>
        <dbReference type="EMBL" id="BBP88244.1"/>
    </source>
</evidence>
<name>A0A5S9M7V4_BACIA</name>
<accession>A0A5S9M7V4</accession>
<dbReference type="EMBL" id="AP021906">
    <property type="protein sequence ID" value="BBP88244.1"/>
    <property type="molecule type" value="Genomic_DNA"/>
</dbReference>